<dbReference type="RefSeq" id="WP_068370992.1">
    <property type="nucleotide sequence ID" value="NZ_LSNE01000001.1"/>
</dbReference>
<proteinExistence type="predicted"/>
<reference evidence="3" key="1">
    <citation type="submission" date="2016-02" db="EMBL/GenBank/DDBJ databases">
        <authorList>
            <person name="Schultz-Johansen M."/>
            <person name="Glaring M.A."/>
            <person name="Bech P.K."/>
            <person name="Stougaard P."/>
        </authorList>
    </citation>
    <scope>NUCLEOTIDE SEQUENCE [LARGE SCALE GENOMIC DNA]</scope>
    <source>
        <strain evidence="3">S66</strain>
    </source>
</reference>
<dbReference type="InterPro" id="IPR029058">
    <property type="entry name" value="AB_hydrolase_fold"/>
</dbReference>
<evidence type="ECO:0000313" key="3">
    <source>
        <dbReference type="Proteomes" id="UP000070299"/>
    </source>
</evidence>
<keyword evidence="3" id="KW-1185">Reference proteome</keyword>
<dbReference type="InterPro" id="IPR022742">
    <property type="entry name" value="Hydrolase_4"/>
</dbReference>
<evidence type="ECO:0000313" key="2">
    <source>
        <dbReference type="EMBL" id="KXI31011.1"/>
    </source>
</evidence>
<dbReference type="EMBL" id="LSNE01000001">
    <property type="protein sequence ID" value="KXI31011.1"/>
    <property type="molecule type" value="Genomic_DNA"/>
</dbReference>
<dbReference type="Pfam" id="PF12146">
    <property type="entry name" value="Hydrolase_4"/>
    <property type="match status" value="1"/>
</dbReference>
<dbReference type="PANTHER" id="PTHR11614">
    <property type="entry name" value="PHOSPHOLIPASE-RELATED"/>
    <property type="match status" value="1"/>
</dbReference>
<dbReference type="Proteomes" id="UP000070299">
    <property type="component" value="Unassembled WGS sequence"/>
</dbReference>
<dbReference type="AlphaFoldDB" id="A0A136A712"/>
<sequence>MNGNSEAKINDFIMSKESDLARAYSQDIQPFWQQSVKQGCFIGIENIDIAYAYVLHPQAIGSIVISSGRIESYIKYKELVYELYQNGYSVFIHDHRGQGLSGRMTANPHMGYVDDFADYVSDFKLFMDHIVMPNCMAQPSLLCHSMGGAIGALMVLSYPKLFAKVAFSAPMFGIKPALPSWLASFLIKCHFAVNKQIAYFAGQLDYVKHDFADNDLTHSEIRYQIFRQEYADCPQLQLGGVTGNWLKAAAQAMDNVERQAHAFPIPALVIQAGADTVVDNKRQRRVVDKMAKVSFKIIAGAKHELLAEQDDFRQACLQAILDFVKPV</sequence>
<feature type="domain" description="Serine aminopeptidase S33" evidence="1">
    <location>
        <begin position="59"/>
        <end position="310"/>
    </location>
</feature>
<dbReference type="InterPro" id="IPR051044">
    <property type="entry name" value="MAG_DAG_Lipase"/>
</dbReference>
<dbReference type="STRING" id="1799789.AX660_00705"/>
<accession>A0A136A712</accession>
<evidence type="ECO:0000259" key="1">
    <source>
        <dbReference type="Pfam" id="PF12146"/>
    </source>
</evidence>
<protein>
    <submittedName>
        <fullName evidence="2">Lysophospholipase</fullName>
    </submittedName>
</protein>
<comment type="caution">
    <text evidence="2">The sequence shown here is derived from an EMBL/GenBank/DDBJ whole genome shotgun (WGS) entry which is preliminary data.</text>
</comment>
<dbReference type="SUPFAM" id="SSF53474">
    <property type="entry name" value="alpha/beta-Hydrolases"/>
    <property type="match status" value="1"/>
</dbReference>
<name>A0A136A712_9ALTE</name>
<dbReference type="Gene3D" id="3.40.50.1820">
    <property type="entry name" value="alpha/beta hydrolase"/>
    <property type="match status" value="1"/>
</dbReference>
<gene>
    <name evidence="2" type="ORF">AX660_00705</name>
</gene>
<dbReference type="OrthoDB" id="9788260at2"/>
<organism evidence="2 3">
    <name type="scientific">Paraglaciecola hydrolytica</name>
    <dbReference type="NCBI Taxonomy" id="1799789"/>
    <lineage>
        <taxon>Bacteria</taxon>
        <taxon>Pseudomonadati</taxon>
        <taxon>Pseudomonadota</taxon>
        <taxon>Gammaproteobacteria</taxon>
        <taxon>Alteromonadales</taxon>
        <taxon>Alteromonadaceae</taxon>
        <taxon>Paraglaciecola</taxon>
    </lineage>
</organism>